<protein>
    <recommendedName>
        <fullName evidence="2">ABM domain-containing protein</fullName>
    </recommendedName>
</protein>
<evidence type="ECO:0000313" key="1">
    <source>
        <dbReference type="EMBL" id="SVB40306.1"/>
    </source>
</evidence>
<sequence>MTVTVIISVEVSDFDEWKTMFNEIEKQRVAAGIHAKPYRKPGDPNAAYVIGTAPSKEAFTAFITSPERMKIQNSGIITSQPTITFLEDG</sequence>
<gene>
    <name evidence="1" type="ORF">METZ01_LOCUS193160</name>
</gene>
<organism evidence="1">
    <name type="scientific">marine metagenome</name>
    <dbReference type="NCBI Taxonomy" id="408172"/>
    <lineage>
        <taxon>unclassified sequences</taxon>
        <taxon>metagenomes</taxon>
        <taxon>ecological metagenomes</taxon>
    </lineage>
</organism>
<accession>A0A382DPA7</accession>
<reference evidence="1" key="1">
    <citation type="submission" date="2018-05" db="EMBL/GenBank/DDBJ databases">
        <authorList>
            <person name="Lanie J.A."/>
            <person name="Ng W.-L."/>
            <person name="Kazmierczak K.M."/>
            <person name="Andrzejewski T.M."/>
            <person name="Davidsen T.M."/>
            <person name="Wayne K.J."/>
            <person name="Tettelin H."/>
            <person name="Glass J.I."/>
            <person name="Rusch D."/>
            <person name="Podicherti R."/>
            <person name="Tsui H.-C.T."/>
            <person name="Winkler M.E."/>
        </authorList>
    </citation>
    <scope>NUCLEOTIDE SEQUENCE</scope>
</reference>
<name>A0A382DPA7_9ZZZZ</name>
<dbReference type="EMBL" id="UINC01040436">
    <property type="protein sequence ID" value="SVB40306.1"/>
    <property type="molecule type" value="Genomic_DNA"/>
</dbReference>
<evidence type="ECO:0008006" key="2">
    <source>
        <dbReference type="Google" id="ProtNLM"/>
    </source>
</evidence>
<dbReference type="AlphaFoldDB" id="A0A382DPA7"/>
<proteinExistence type="predicted"/>